<feature type="domain" description="EGF-like" evidence="2">
    <location>
        <begin position="33"/>
        <end position="69"/>
    </location>
</feature>
<name>A0A3P6U383_LITSI</name>
<dbReference type="SMART" id="SM00181">
    <property type="entry name" value="EGF"/>
    <property type="match status" value="2"/>
</dbReference>
<evidence type="ECO:0000256" key="1">
    <source>
        <dbReference type="PROSITE-ProRule" id="PRU00076"/>
    </source>
</evidence>
<dbReference type="OrthoDB" id="6614653at2759"/>
<feature type="disulfide bond" evidence="1">
    <location>
        <begin position="59"/>
        <end position="68"/>
    </location>
</feature>
<dbReference type="STRING" id="42156.A0A3P6U383"/>
<dbReference type="PROSITE" id="PS50026">
    <property type="entry name" value="EGF_3"/>
    <property type="match status" value="1"/>
</dbReference>
<keyword evidence="4" id="KW-1185">Reference proteome</keyword>
<dbReference type="InterPro" id="IPR016024">
    <property type="entry name" value="ARM-type_fold"/>
</dbReference>
<sequence length="1217" mass="139917">MRKDLKEMTKILTKAGDEKSREKSSFNLIKTDEEAICEDEICNNRGTCIGSKETNFCICKLGYSGMHCENSPCDSTKDCNGKGLCIGTSASYTCMCQLEVCRLYPSDKGFVVPSFWDVPGYCTDRYCILYGGKKQFTVSSQKLFVGECFEEFRKAVAIFSIAMEVCQKLKVSSQKAATNSYIDGSSRVDVCNEKDSVLLRTAVSRLSLEEIAEWLIKKEKILDRSIYGIVGKRLLKAAYKSGNLNNQEQKGILQRCITLSFRGIFMQPSGVDQKILKTLLKLQRELDVTANEQFVWLCLLPNTLKEKWTLLASVIPELRCDEKCVSENMLMAILWRAQARHSSGSVTSDCLLAWFLSGIGDLQNCARFLANCLISSNRMRRLNCSRFWLAKLNSNVKSKLIMKEAVEIILQMISTENQSIEQANEGYYLTEEEMCDLTSVDYFWNSEKEGMIWARYDRLLYGWVSIQRFFIRELKSYEIDLLHECLTSYHSLLRLDALELSKKLINKKLLDWSRQFGSIKSFVLRNLDITDINFCVTLLDFVHMSSAKARRRLEAALLKELDDVCNDRDRSYQTTFILDLLKQCDFDGWFADTTLLDSILNSDNADVRMKLLMCLSPAKFNAETFLTDKFVEMLNNDNTDMLSYLVKVILQFKEPKDILDLMKETNHKYSTGVKIVMTSLMENFIAGPLFDSIFWCHVCMKSNVDIILFSGSERSGQCASLPELYKRLYSSFLPTLMISDKQRKAIDQYYLALKVNCEMLASLCEAVRSRNIITDAYNSVWNVLMRSRHKGVVDDCSICFSRITACCVANHLHDVAYQYLEKTKRLSVDFECTTRNLAFCLVFRIYHEVLGTGNEIVNFVFENIRTSTPLIAIRLMKVLKTFLYMASFDVSHCTVKIFKSLLDFYRTDNSMVRNAACHCYAALVHKLIDDMEYGIPLFTFILRYNLLWYEYCQQLEQTTVYDPALILLLSLLEKLRFVSESFYTATQLKCLRSILCKLVSLLVMSPNLRINHLLISCLLRLIPYRKRLTYRLKKIMEHKLPLNIKNALSYAVSELEAMEFLDLPSDSLHSSYPHSTALLPNLVQKTHKILTDSTLERFEYFGALLMEIERHAYSSKELWRFYAAHALVMLSRSSRIVLTHVHCYRYRFISCCRSLVLDEVDCIKRVAFRAVNLCGGGTTLSYSWNPAVKLKLKKTKKCSELERPSAFANVCLGISDK</sequence>
<protein>
    <recommendedName>
        <fullName evidence="2">EGF-like domain-containing protein</fullName>
    </recommendedName>
</protein>
<keyword evidence="1" id="KW-0245">EGF-like domain</keyword>
<evidence type="ECO:0000313" key="3">
    <source>
        <dbReference type="EMBL" id="VDK72564.1"/>
    </source>
</evidence>
<dbReference type="AlphaFoldDB" id="A0A3P6U383"/>
<dbReference type="InterPro" id="IPR000742">
    <property type="entry name" value="EGF"/>
</dbReference>
<dbReference type="OMA" id="VWNVLMR"/>
<reference evidence="3 4" key="1">
    <citation type="submission" date="2018-08" db="EMBL/GenBank/DDBJ databases">
        <authorList>
            <person name="Laetsch R D."/>
            <person name="Stevens L."/>
            <person name="Kumar S."/>
            <person name="Blaxter L. M."/>
        </authorList>
    </citation>
    <scope>NUCLEOTIDE SEQUENCE [LARGE SCALE GENOMIC DNA]</scope>
</reference>
<dbReference type="SUPFAM" id="SSF57196">
    <property type="entry name" value="EGF/Laminin"/>
    <property type="match status" value="1"/>
</dbReference>
<dbReference type="EMBL" id="UYRX01000072">
    <property type="protein sequence ID" value="VDK72564.1"/>
    <property type="molecule type" value="Genomic_DNA"/>
</dbReference>
<evidence type="ECO:0000313" key="4">
    <source>
        <dbReference type="Proteomes" id="UP000277928"/>
    </source>
</evidence>
<proteinExistence type="predicted"/>
<dbReference type="Gene3D" id="2.10.25.10">
    <property type="entry name" value="Laminin"/>
    <property type="match status" value="1"/>
</dbReference>
<organism evidence="3 4">
    <name type="scientific">Litomosoides sigmodontis</name>
    <name type="common">Filarial nematode worm</name>
    <dbReference type="NCBI Taxonomy" id="42156"/>
    <lineage>
        <taxon>Eukaryota</taxon>
        <taxon>Metazoa</taxon>
        <taxon>Ecdysozoa</taxon>
        <taxon>Nematoda</taxon>
        <taxon>Chromadorea</taxon>
        <taxon>Rhabditida</taxon>
        <taxon>Spirurina</taxon>
        <taxon>Spiruromorpha</taxon>
        <taxon>Filarioidea</taxon>
        <taxon>Onchocercidae</taxon>
        <taxon>Litomosoides</taxon>
    </lineage>
</organism>
<keyword evidence="1" id="KW-1015">Disulfide bond</keyword>
<dbReference type="PROSITE" id="PS01186">
    <property type="entry name" value="EGF_2"/>
    <property type="match status" value="1"/>
</dbReference>
<gene>
    <name evidence="3" type="ORF">NLS_LOCUS1819</name>
</gene>
<comment type="caution">
    <text evidence="1">Lacks conserved residue(s) required for the propagation of feature annotation.</text>
</comment>
<dbReference type="Proteomes" id="UP000277928">
    <property type="component" value="Unassembled WGS sequence"/>
</dbReference>
<accession>A0A3P6U383</accession>
<evidence type="ECO:0000259" key="2">
    <source>
        <dbReference type="PROSITE" id="PS50026"/>
    </source>
</evidence>
<dbReference type="SUPFAM" id="SSF48371">
    <property type="entry name" value="ARM repeat"/>
    <property type="match status" value="1"/>
</dbReference>
<dbReference type="PROSITE" id="PS00022">
    <property type="entry name" value="EGF_1"/>
    <property type="match status" value="1"/>
</dbReference>